<name>A2ES44_TRIV3</name>
<organism evidence="2 3">
    <name type="scientific">Trichomonas vaginalis (strain ATCC PRA-98 / G3)</name>
    <dbReference type="NCBI Taxonomy" id="412133"/>
    <lineage>
        <taxon>Eukaryota</taxon>
        <taxon>Metamonada</taxon>
        <taxon>Parabasalia</taxon>
        <taxon>Trichomonadida</taxon>
        <taxon>Trichomonadidae</taxon>
        <taxon>Trichomonas</taxon>
    </lineage>
</organism>
<dbReference type="GO" id="GO:0016477">
    <property type="term" value="P:cell migration"/>
    <property type="evidence" value="ECO:0000318"/>
    <property type="project" value="GO_Central"/>
</dbReference>
<dbReference type="GO" id="GO:0030027">
    <property type="term" value="C:lamellipodium"/>
    <property type="evidence" value="ECO:0000318"/>
    <property type="project" value="GO_Central"/>
</dbReference>
<dbReference type="KEGG" id="tva:4762419"/>
<proteinExistence type="predicted"/>
<reference evidence="2" key="2">
    <citation type="journal article" date="2007" name="Science">
        <title>Draft genome sequence of the sexually transmitted pathogen Trichomonas vaginalis.</title>
        <authorList>
            <person name="Carlton J.M."/>
            <person name="Hirt R.P."/>
            <person name="Silva J.C."/>
            <person name="Delcher A.L."/>
            <person name="Schatz M."/>
            <person name="Zhao Q."/>
            <person name="Wortman J.R."/>
            <person name="Bidwell S.L."/>
            <person name="Alsmark U.C.M."/>
            <person name="Besteiro S."/>
            <person name="Sicheritz-Ponten T."/>
            <person name="Noel C.J."/>
            <person name="Dacks J.B."/>
            <person name="Foster P.G."/>
            <person name="Simillion C."/>
            <person name="Van de Peer Y."/>
            <person name="Miranda-Saavedra D."/>
            <person name="Barton G.J."/>
            <person name="Westrop G.D."/>
            <person name="Mueller S."/>
            <person name="Dessi D."/>
            <person name="Fiori P.L."/>
            <person name="Ren Q."/>
            <person name="Paulsen I."/>
            <person name="Zhang H."/>
            <person name="Bastida-Corcuera F.D."/>
            <person name="Simoes-Barbosa A."/>
            <person name="Brown M.T."/>
            <person name="Hayes R.D."/>
            <person name="Mukherjee M."/>
            <person name="Okumura C.Y."/>
            <person name="Schneider R."/>
            <person name="Smith A.J."/>
            <person name="Vanacova S."/>
            <person name="Villalvazo M."/>
            <person name="Haas B.J."/>
            <person name="Pertea M."/>
            <person name="Feldblyum T.V."/>
            <person name="Utterback T.R."/>
            <person name="Shu C.L."/>
            <person name="Osoegawa K."/>
            <person name="de Jong P.J."/>
            <person name="Hrdy I."/>
            <person name="Horvathova L."/>
            <person name="Zubacova Z."/>
            <person name="Dolezal P."/>
            <person name="Malik S.B."/>
            <person name="Logsdon J.M. Jr."/>
            <person name="Henze K."/>
            <person name="Gupta A."/>
            <person name="Wang C.C."/>
            <person name="Dunne R.L."/>
            <person name="Upcroft J.A."/>
            <person name="Upcroft P."/>
            <person name="White O."/>
            <person name="Salzberg S.L."/>
            <person name="Tang P."/>
            <person name="Chiu C.-H."/>
            <person name="Lee Y.-S."/>
            <person name="Embley T.M."/>
            <person name="Coombs G.H."/>
            <person name="Mottram J.C."/>
            <person name="Tachezy J."/>
            <person name="Fraser-Liggett C.M."/>
            <person name="Johnson P.J."/>
        </authorList>
    </citation>
    <scope>NUCLEOTIDE SEQUENCE [LARGE SCALE GENOMIC DNA]</scope>
    <source>
        <strain evidence="2">G3</strain>
    </source>
</reference>
<dbReference type="EMBL" id="DS113472">
    <property type="protein sequence ID" value="EAY04556.1"/>
    <property type="molecule type" value="Genomic_DNA"/>
</dbReference>
<gene>
    <name evidence="2" type="ORF">TVAG_244570</name>
</gene>
<dbReference type="PANTHER" id="PTHR24112">
    <property type="entry name" value="LEUCINE-RICH REPEAT, ISOFORM F-RELATED"/>
    <property type="match status" value="1"/>
</dbReference>
<dbReference type="STRING" id="5722.A2ES44"/>
<dbReference type="OrthoDB" id="18598at2759"/>
<dbReference type="SUPFAM" id="SSF52047">
    <property type="entry name" value="RNI-like"/>
    <property type="match status" value="1"/>
</dbReference>
<reference evidence="2" key="1">
    <citation type="submission" date="2006-10" db="EMBL/GenBank/DDBJ databases">
        <authorList>
            <person name="Amadeo P."/>
            <person name="Zhao Q."/>
            <person name="Wortman J."/>
            <person name="Fraser-Liggett C."/>
            <person name="Carlton J."/>
        </authorList>
    </citation>
    <scope>NUCLEOTIDE SEQUENCE</scope>
    <source>
        <strain evidence="2">G3</strain>
    </source>
</reference>
<dbReference type="VEuPathDB" id="TrichDB:TVAG_244570"/>
<dbReference type="VEuPathDB" id="TrichDB:TVAGG3_0690050"/>
<dbReference type="GO" id="GO:0034315">
    <property type="term" value="P:regulation of Arp2/3 complex-mediated actin nucleation"/>
    <property type="evidence" value="ECO:0000318"/>
    <property type="project" value="GO_Central"/>
</dbReference>
<dbReference type="Gene3D" id="3.80.10.10">
    <property type="entry name" value="Ribonuclease Inhibitor"/>
    <property type="match status" value="1"/>
</dbReference>
<keyword evidence="3" id="KW-1185">Reference proteome</keyword>
<dbReference type="InParanoid" id="A2ES44"/>
<evidence type="ECO:0000256" key="1">
    <source>
        <dbReference type="SAM" id="MobiDB-lite"/>
    </source>
</evidence>
<feature type="compositionally biased region" description="Acidic residues" evidence="1">
    <location>
        <begin position="824"/>
        <end position="841"/>
    </location>
</feature>
<feature type="compositionally biased region" description="Acidic residues" evidence="1">
    <location>
        <begin position="796"/>
        <end position="817"/>
    </location>
</feature>
<feature type="region of interest" description="Disordered" evidence="1">
    <location>
        <begin position="796"/>
        <end position="841"/>
    </location>
</feature>
<dbReference type="Proteomes" id="UP000001542">
    <property type="component" value="Unassembled WGS sequence"/>
</dbReference>
<sequence length="841" mass="95702">MQLPQNFDYHLTPAEQKAIERIVPLHQAKIHLAFRANFIYENKEYNNAAIALSEHMITICTPGFLIFTLKFFTSFHLFKITSISTLDDRTAVIEYGNESITICTPVCMRFIRSILRNFILSNPSLPANLRFKFTCHNMDFFPPFHPSLSPSQIFQFTYNAFCSYYDTTYYHEIPMFYHSLLTSGNCIFDLTKLPLKILEYGLQDSAELRPITSSLVYTPFTYGFVCNNFTRHDIFQSIAPIIEQNESIRIIKITDAEAVDGCVQIAHAMENSQNSNIVYWDFSKNKLTDTEAFTAALSTYRAPVKSIKLNFCELSDLSISLLFQSITANEYMHDIEEISLLGSRINAYNADLIMEFLQEIFHNEFIRLKSLHLSYVSNVGQIIAFISQSGFQIEKISITNTNLSDSGEVLCDFVHNAPKLKYLCLDGCKFLKEDMLMLINSIGVNEHVEKIDLSLADVNFSSDDFEEIFNFFSEKIPLKIRSLVLDGCNISVDNLRSFVQKSSDFVRLSKLSLSRIFKEGTPNISYELSQIANISTLESIIIRGDDSHKLGKDLIQLICALRISPTIKMIDFSNNNIGDIGLRCLTNLVLSCTNIKSVVCDGSHPSDFSQIASYMDTLATDYSLLAAPLPVEDIFDLIVGEEENLMKRRISEITNLQTRLENNLSKNRAREGVHSDLTMQDDEILNEIIDKATVDLAGLLSNYELKTHAAITNVVGLPLPFEPEMKQQNSIENDTEDTENNNNYVNSEMMEVVRENGSEIDGLQTLQFNSLLIRRPDAAERVGKAVHSIYLYELGESDSYDDYDEEEENFEIEDEEEPKPSEFNVDDVEIEEKDADEENTK</sequence>
<dbReference type="PANTHER" id="PTHR24112:SF66">
    <property type="entry name" value="LEUCINE-RICH REPEAT, ISOFORM F"/>
    <property type="match status" value="1"/>
</dbReference>
<protein>
    <submittedName>
        <fullName evidence="2">Leucine Rich Repeat family protein</fullName>
    </submittedName>
</protein>
<dbReference type="RefSeq" id="XP_001316779.1">
    <property type="nucleotide sequence ID" value="XM_001316744.1"/>
</dbReference>
<accession>A2ES44</accession>
<evidence type="ECO:0000313" key="2">
    <source>
        <dbReference type="EMBL" id="EAY04556.1"/>
    </source>
</evidence>
<dbReference type="AlphaFoldDB" id="A2ES44"/>
<dbReference type="eggNOG" id="KOG4242">
    <property type="taxonomic scope" value="Eukaryota"/>
</dbReference>
<evidence type="ECO:0000313" key="3">
    <source>
        <dbReference type="Proteomes" id="UP000001542"/>
    </source>
</evidence>
<dbReference type="SMR" id="A2ES44"/>
<dbReference type="InterPro" id="IPR051279">
    <property type="entry name" value="PP1-Reg/Actin-Interact_Protein"/>
</dbReference>
<dbReference type="GO" id="GO:0005886">
    <property type="term" value="C:plasma membrane"/>
    <property type="evidence" value="ECO:0000318"/>
    <property type="project" value="GO_Central"/>
</dbReference>
<dbReference type="InterPro" id="IPR032675">
    <property type="entry name" value="LRR_dom_sf"/>
</dbReference>